<keyword evidence="2" id="KW-1185">Reference proteome</keyword>
<organism evidence="1 2">
    <name type="scientific">Caerostris darwini</name>
    <dbReference type="NCBI Taxonomy" id="1538125"/>
    <lineage>
        <taxon>Eukaryota</taxon>
        <taxon>Metazoa</taxon>
        <taxon>Ecdysozoa</taxon>
        <taxon>Arthropoda</taxon>
        <taxon>Chelicerata</taxon>
        <taxon>Arachnida</taxon>
        <taxon>Araneae</taxon>
        <taxon>Araneomorphae</taxon>
        <taxon>Entelegynae</taxon>
        <taxon>Araneoidea</taxon>
        <taxon>Araneidae</taxon>
        <taxon>Caerostris</taxon>
    </lineage>
</organism>
<accession>A0AAV4PJY9</accession>
<dbReference type="EMBL" id="BPLQ01002964">
    <property type="protein sequence ID" value="GIX96720.1"/>
    <property type="molecule type" value="Genomic_DNA"/>
</dbReference>
<evidence type="ECO:0000313" key="1">
    <source>
        <dbReference type="EMBL" id="GIX96720.1"/>
    </source>
</evidence>
<gene>
    <name evidence="1" type="ORF">CDAR_591491</name>
</gene>
<protein>
    <submittedName>
        <fullName evidence="1">Uncharacterized protein</fullName>
    </submittedName>
</protein>
<comment type="caution">
    <text evidence="1">The sequence shown here is derived from an EMBL/GenBank/DDBJ whole genome shotgun (WGS) entry which is preliminary data.</text>
</comment>
<sequence length="102" mass="11641">MRPCGAAPPSIIPAPHSCTFKHIYLAIYRRVFGGRGERRSKAFISCRNALARRQPEAFPKEWFRVFIKLQEFQELQKNGEAAVTSQPLTNLVVEVLFILNIP</sequence>
<proteinExistence type="predicted"/>
<dbReference type="Proteomes" id="UP001054837">
    <property type="component" value="Unassembled WGS sequence"/>
</dbReference>
<reference evidence="1 2" key="1">
    <citation type="submission" date="2021-06" db="EMBL/GenBank/DDBJ databases">
        <title>Caerostris darwini draft genome.</title>
        <authorList>
            <person name="Kono N."/>
            <person name="Arakawa K."/>
        </authorList>
    </citation>
    <scope>NUCLEOTIDE SEQUENCE [LARGE SCALE GENOMIC DNA]</scope>
</reference>
<evidence type="ECO:0000313" key="2">
    <source>
        <dbReference type="Proteomes" id="UP001054837"/>
    </source>
</evidence>
<name>A0AAV4PJY9_9ARAC</name>
<dbReference type="AlphaFoldDB" id="A0AAV4PJY9"/>